<comment type="caution">
    <text evidence="4">The sequence shown here is derived from an EMBL/GenBank/DDBJ whole genome shotgun (WGS) entry which is preliminary data.</text>
</comment>
<dbReference type="PANTHER" id="PTHR10434:SF66">
    <property type="entry name" value="PHOSPHOLIPID_GLYCEROL ACYLTRANSFERASE DOMAIN-CONTAINING PROTEIN"/>
    <property type="match status" value="1"/>
</dbReference>
<gene>
    <name evidence="4" type="ORF">QQ91_0008500</name>
</gene>
<dbReference type="SMART" id="SM00563">
    <property type="entry name" value="PlsC"/>
    <property type="match status" value="1"/>
</dbReference>
<evidence type="ECO:0000313" key="4">
    <source>
        <dbReference type="EMBL" id="MCM1982861.1"/>
    </source>
</evidence>
<feature type="domain" description="Phospholipid/glycerol acyltransferase" evidence="3">
    <location>
        <begin position="54"/>
        <end position="182"/>
    </location>
</feature>
<dbReference type="PANTHER" id="PTHR10434">
    <property type="entry name" value="1-ACYL-SN-GLYCEROL-3-PHOSPHATE ACYLTRANSFERASE"/>
    <property type="match status" value="1"/>
</dbReference>
<dbReference type="CDD" id="cd07989">
    <property type="entry name" value="LPLAT_AGPAT-like"/>
    <property type="match status" value="1"/>
</dbReference>
<keyword evidence="2 4" id="KW-0012">Acyltransferase</keyword>
<name>A0ABD4T2L3_9CYAN</name>
<proteinExistence type="predicted"/>
<dbReference type="Pfam" id="PF01553">
    <property type="entry name" value="Acyltransferase"/>
    <property type="match status" value="1"/>
</dbReference>
<dbReference type="AlphaFoldDB" id="A0ABD4T2L3"/>
<keyword evidence="5" id="KW-1185">Reference proteome</keyword>
<dbReference type="InterPro" id="IPR002123">
    <property type="entry name" value="Plipid/glycerol_acylTrfase"/>
</dbReference>
<sequence>MMTVPAPPQIDCASEISPILTSLLYPLGNRVVLPSFFKSLSIQGQSHFPASGPLIIAPTHRSRWDGLVVGHCMGRPATGRDLRYMVSCNEMQGLQGWLIRQFGGFAIDPDEPSVKVLRHGVELLLNHEALVIFGEGDIFQHRQVNWIKPGLARIALQAQRQLLRRSSEAPAVKILPVGLYYSDLVPRRGSWVEVRIGAPMSMDHYLQRPMKDAAQAITQDLKSRLNQLMLRSRRAPLPEISAQAG</sequence>
<reference evidence="4 5" key="1">
    <citation type="journal article" date="2015" name="Genome Announc.">
        <title>Draft Genome Sequence of Filamentous Marine Cyanobacterium Lyngbya confervoides Strain BDU141951.</title>
        <authorList>
            <person name="Chandrababunaidu M.M."/>
            <person name="Sen D."/>
            <person name="Tripathy S."/>
        </authorList>
    </citation>
    <scope>NUCLEOTIDE SEQUENCE [LARGE SCALE GENOMIC DNA]</scope>
    <source>
        <strain evidence="4 5">BDU141951</strain>
    </source>
</reference>
<protein>
    <submittedName>
        <fullName evidence="4">1-acyl-sn-glycerol-3-phosphate acyltransferase</fullName>
    </submittedName>
</protein>
<dbReference type="Proteomes" id="UP000031561">
    <property type="component" value="Unassembled WGS sequence"/>
</dbReference>
<evidence type="ECO:0000313" key="5">
    <source>
        <dbReference type="Proteomes" id="UP000031561"/>
    </source>
</evidence>
<organism evidence="4 5">
    <name type="scientific">Lyngbya confervoides BDU141951</name>
    <dbReference type="NCBI Taxonomy" id="1574623"/>
    <lineage>
        <taxon>Bacteria</taxon>
        <taxon>Bacillati</taxon>
        <taxon>Cyanobacteriota</taxon>
        <taxon>Cyanophyceae</taxon>
        <taxon>Oscillatoriophycideae</taxon>
        <taxon>Oscillatoriales</taxon>
        <taxon>Microcoleaceae</taxon>
        <taxon>Lyngbya</taxon>
    </lineage>
</organism>
<evidence type="ECO:0000259" key="3">
    <source>
        <dbReference type="SMART" id="SM00563"/>
    </source>
</evidence>
<dbReference type="EMBL" id="JTHE03000045">
    <property type="protein sequence ID" value="MCM1982861.1"/>
    <property type="molecule type" value="Genomic_DNA"/>
</dbReference>
<keyword evidence="1" id="KW-0808">Transferase</keyword>
<accession>A0ABD4T2L3</accession>
<evidence type="ECO:0000256" key="1">
    <source>
        <dbReference type="ARBA" id="ARBA00022679"/>
    </source>
</evidence>
<dbReference type="RefSeq" id="WP_236096118.1">
    <property type="nucleotide sequence ID" value="NZ_JTHE03000045.1"/>
</dbReference>
<evidence type="ECO:0000256" key="2">
    <source>
        <dbReference type="ARBA" id="ARBA00023315"/>
    </source>
</evidence>
<dbReference type="GO" id="GO:0016746">
    <property type="term" value="F:acyltransferase activity"/>
    <property type="evidence" value="ECO:0007669"/>
    <property type="project" value="UniProtKB-KW"/>
</dbReference>
<dbReference type="SUPFAM" id="SSF69593">
    <property type="entry name" value="Glycerol-3-phosphate (1)-acyltransferase"/>
    <property type="match status" value="1"/>
</dbReference>